<keyword evidence="1" id="KW-0812">Transmembrane</keyword>
<organism evidence="2 3">
    <name type="scientific">Micromonospora echinaurantiaca</name>
    <dbReference type="NCBI Taxonomy" id="47857"/>
    <lineage>
        <taxon>Bacteria</taxon>
        <taxon>Bacillati</taxon>
        <taxon>Actinomycetota</taxon>
        <taxon>Actinomycetes</taxon>
        <taxon>Micromonosporales</taxon>
        <taxon>Micromonosporaceae</taxon>
        <taxon>Micromonospora</taxon>
    </lineage>
</organism>
<reference evidence="2 3" key="1">
    <citation type="submission" date="2016-06" db="EMBL/GenBank/DDBJ databases">
        <authorList>
            <person name="Kjaerup R.B."/>
            <person name="Dalgaard T.S."/>
            <person name="Juul-Madsen H.R."/>
        </authorList>
    </citation>
    <scope>NUCLEOTIDE SEQUENCE [LARGE SCALE GENOMIC DNA]</scope>
    <source>
        <strain evidence="2 3">DSM 43904</strain>
    </source>
</reference>
<evidence type="ECO:0000256" key="1">
    <source>
        <dbReference type="SAM" id="Phobius"/>
    </source>
</evidence>
<keyword evidence="1" id="KW-0472">Membrane</keyword>
<evidence type="ECO:0000313" key="2">
    <source>
        <dbReference type="EMBL" id="SCG80404.1"/>
    </source>
</evidence>
<sequence length="87" mass="8984">MWVTWSFGYALLAMPVFVVLGLVAQLSGSARVKRVAEIVVLSATAALAAPLAATAGGDPVQWGLVVLLGVAFVVGSVLHVRSYSRSS</sequence>
<name>A0A1C5KCF6_9ACTN</name>
<dbReference type="Proteomes" id="UP000198217">
    <property type="component" value="Chromosome I"/>
</dbReference>
<keyword evidence="3" id="KW-1185">Reference proteome</keyword>
<keyword evidence="1" id="KW-1133">Transmembrane helix</keyword>
<dbReference type="RefSeq" id="WP_088997172.1">
    <property type="nucleotide sequence ID" value="NZ_LT607750.1"/>
</dbReference>
<proteinExistence type="predicted"/>
<accession>A0A1C5KCF6</accession>
<protein>
    <submittedName>
        <fullName evidence="2">Uncharacterized protein</fullName>
    </submittedName>
</protein>
<evidence type="ECO:0000313" key="3">
    <source>
        <dbReference type="Proteomes" id="UP000198217"/>
    </source>
</evidence>
<feature type="transmembrane region" description="Helical" evidence="1">
    <location>
        <begin position="6"/>
        <end position="26"/>
    </location>
</feature>
<feature type="transmembrane region" description="Helical" evidence="1">
    <location>
        <begin position="62"/>
        <end position="80"/>
    </location>
</feature>
<gene>
    <name evidence="2" type="ORF">GA0070609_6418</name>
</gene>
<feature type="transmembrane region" description="Helical" evidence="1">
    <location>
        <begin position="38"/>
        <end position="56"/>
    </location>
</feature>
<dbReference type="AlphaFoldDB" id="A0A1C5KCF6"/>
<dbReference type="EMBL" id="LT607750">
    <property type="protein sequence ID" value="SCG80404.1"/>
    <property type="molecule type" value="Genomic_DNA"/>
</dbReference>